<reference evidence="2 3" key="1">
    <citation type="submission" date="2019-05" db="EMBL/GenBank/DDBJ databases">
        <title>Another draft genome of Portunus trituberculatus and its Hox gene families provides insights of decapod evolution.</title>
        <authorList>
            <person name="Jeong J.-H."/>
            <person name="Song I."/>
            <person name="Kim S."/>
            <person name="Choi T."/>
            <person name="Kim D."/>
            <person name="Ryu S."/>
            <person name="Kim W."/>
        </authorList>
    </citation>
    <scope>NUCLEOTIDE SEQUENCE [LARGE SCALE GENOMIC DNA]</scope>
    <source>
        <tissue evidence="2">Muscle</tissue>
    </source>
</reference>
<dbReference type="Proteomes" id="UP000324222">
    <property type="component" value="Unassembled WGS sequence"/>
</dbReference>
<organism evidence="2 3">
    <name type="scientific">Portunus trituberculatus</name>
    <name type="common">Swimming crab</name>
    <name type="synonym">Neptunus trituberculatus</name>
    <dbReference type="NCBI Taxonomy" id="210409"/>
    <lineage>
        <taxon>Eukaryota</taxon>
        <taxon>Metazoa</taxon>
        <taxon>Ecdysozoa</taxon>
        <taxon>Arthropoda</taxon>
        <taxon>Crustacea</taxon>
        <taxon>Multicrustacea</taxon>
        <taxon>Malacostraca</taxon>
        <taxon>Eumalacostraca</taxon>
        <taxon>Eucarida</taxon>
        <taxon>Decapoda</taxon>
        <taxon>Pleocyemata</taxon>
        <taxon>Brachyura</taxon>
        <taxon>Eubrachyura</taxon>
        <taxon>Portunoidea</taxon>
        <taxon>Portunidae</taxon>
        <taxon>Portuninae</taxon>
        <taxon>Portunus</taxon>
    </lineage>
</organism>
<evidence type="ECO:0000313" key="3">
    <source>
        <dbReference type="Proteomes" id="UP000324222"/>
    </source>
</evidence>
<accession>A0A5B7GRP9</accession>
<proteinExistence type="predicted"/>
<dbReference type="EMBL" id="VSRR010017357">
    <property type="protein sequence ID" value="MPC60283.1"/>
    <property type="molecule type" value="Genomic_DNA"/>
</dbReference>
<feature type="region of interest" description="Disordered" evidence="1">
    <location>
        <begin position="37"/>
        <end position="64"/>
    </location>
</feature>
<protein>
    <submittedName>
        <fullName evidence="2">Uncharacterized protein</fullName>
    </submittedName>
</protein>
<comment type="caution">
    <text evidence="2">The sequence shown here is derived from an EMBL/GenBank/DDBJ whole genome shotgun (WGS) entry which is preliminary data.</text>
</comment>
<sequence length="64" mass="7653">MFKRWHDSCLGGDLFRAMAQCMDVNLRNYRLFESRSKELPMQSSSSEANPSHLQRQDITYQKRR</sequence>
<feature type="compositionally biased region" description="Polar residues" evidence="1">
    <location>
        <begin position="41"/>
        <end position="64"/>
    </location>
</feature>
<evidence type="ECO:0000313" key="2">
    <source>
        <dbReference type="EMBL" id="MPC60283.1"/>
    </source>
</evidence>
<dbReference type="AlphaFoldDB" id="A0A5B7GRP9"/>
<name>A0A5B7GRP9_PORTR</name>
<keyword evidence="3" id="KW-1185">Reference proteome</keyword>
<gene>
    <name evidence="2" type="ORF">E2C01_054322</name>
</gene>
<evidence type="ECO:0000256" key="1">
    <source>
        <dbReference type="SAM" id="MobiDB-lite"/>
    </source>
</evidence>